<dbReference type="EMBL" id="HE576759">
    <property type="protein sequence ID" value="CCC71369.1"/>
    <property type="molecule type" value="Genomic_DNA"/>
</dbReference>
<protein>
    <submittedName>
        <fullName evidence="1">Uncharacterized protein</fullName>
    </submittedName>
</protein>
<dbReference type="HOGENOM" id="CLU_1050052_0_0_1"/>
<keyword evidence="2" id="KW-1185">Reference proteome</keyword>
<name>G0VIP3_NAUCA</name>
<evidence type="ECO:0000313" key="1">
    <source>
        <dbReference type="EMBL" id="CCC71369.1"/>
    </source>
</evidence>
<sequence length="265" mass="31015">MALAYNFQPSEESLASTVSNGPITVSYPPPQALHVANFSEADVPVDSDDDDDILSLSSSLNSQRYRDFLIHTQPIHLFNWKSGTDNNIVPILEQEANNLLQQETDAENTTNNNNKSRSGSLNSIFSDLLDFEFEEPFYENNNTKEQDDPTLNLKYDTYNNYIFPEEELLQYYNYKHIPSWNDCYQNASLDANKWEFCPFVENTQEFEFLKQLHMKLARYTTKPTTNYLYCNPDPNKCQLQLSLEQEYFDKVRFQEISFKFSKTYH</sequence>
<dbReference type="Proteomes" id="UP000001640">
    <property type="component" value="Chromosome 8"/>
</dbReference>
<dbReference type="AlphaFoldDB" id="G0VIP3"/>
<dbReference type="GeneID" id="96905049"/>
<gene>
    <name evidence="1" type="primary">NCAS0H00590</name>
    <name evidence="1" type="ordered locus">NCAS_0H00590</name>
</gene>
<dbReference type="InParanoid" id="G0VIP3"/>
<proteinExistence type="predicted"/>
<dbReference type="RefSeq" id="XP_003677719.1">
    <property type="nucleotide sequence ID" value="XM_003677671.1"/>
</dbReference>
<reference evidence="1 2" key="1">
    <citation type="journal article" date="2011" name="Proc. Natl. Acad. Sci. U.S.A.">
        <title>Evolutionary erosion of yeast sex chromosomes by mating-type switching accidents.</title>
        <authorList>
            <person name="Gordon J.L."/>
            <person name="Armisen D."/>
            <person name="Proux-Wera E."/>
            <person name="Oheigeartaigh S.S."/>
            <person name="Byrne K.P."/>
            <person name="Wolfe K.H."/>
        </authorList>
    </citation>
    <scope>NUCLEOTIDE SEQUENCE [LARGE SCALE GENOMIC DNA]</scope>
    <source>
        <strain evidence="2">ATCC 76901 / BCRC 22586 / CBS 4309 / NBRC 1992 / NRRL Y-12630</strain>
    </source>
</reference>
<organism evidence="1 2">
    <name type="scientific">Naumovozyma castellii</name>
    <name type="common">Yeast</name>
    <name type="synonym">Saccharomyces castellii</name>
    <dbReference type="NCBI Taxonomy" id="27288"/>
    <lineage>
        <taxon>Eukaryota</taxon>
        <taxon>Fungi</taxon>
        <taxon>Dikarya</taxon>
        <taxon>Ascomycota</taxon>
        <taxon>Saccharomycotina</taxon>
        <taxon>Saccharomycetes</taxon>
        <taxon>Saccharomycetales</taxon>
        <taxon>Saccharomycetaceae</taxon>
        <taxon>Naumovozyma</taxon>
    </lineage>
</organism>
<evidence type="ECO:0000313" key="2">
    <source>
        <dbReference type="Proteomes" id="UP000001640"/>
    </source>
</evidence>
<accession>G0VIP3</accession>
<reference key="2">
    <citation type="submission" date="2011-08" db="EMBL/GenBank/DDBJ databases">
        <title>Genome sequence of Naumovozyma castellii.</title>
        <authorList>
            <person name="Gordon J.L."/>
            <person name="Armisen D."/>
            <person name="Proux-Wera E."/>
            <person name="OhEigeartaigh S.S."/>
            <person name="Byrne K.P."/>
            <person name="Wolfe K.H."/>
        </authorList>
    </citation>
    <scope>NUCLEOTIDE SEQUENCE</scope>
    <source>
        <strain>Type strain:CBS 4309</strain>
    </source>
</reference>
<dbReference type="KEGG" id="ncs:NCAS_0H00590"/>
<dbReference type="OrthoDB" id="4036215at2759"/>